<feature type="domain" description="Ig-like" evidence="2">
    <location>
        <begin position="121"/>
        <end position="195"/>
    </location>
</feature>
<dbReference type="Pfam" id="PF20041">
    <property type="entry name" value="DUF6443"/>
    <property type="match status" value="1"/>
</dbReference>
<keyword evidence="5" id="KW-1185">Reference proteome</keyword>
<dbReference type="InterPro" id="IPR044023">
    <property type="entry name" value="Ig_7"/>
</dbReference>
<evidence type="ECO:0000256" key="1">
    <source>
        <dbReference type="SAM" id="SignalP"/>
    </source>
</evidence>
<gene>
    <name evidence="4" type="ORF">G9Q97_02375</name>
</gene>
<keyword evidence="1" id="KW-0732">Signal</keyword>
<evidence type="ECO:0000313" key="4">
    <source>
        <dbReference type="EMBL" id="NHE55654.1"/>
    </source>
</evidence>
<name>A0ABX0H5Q0_9BACT</name>
<dbReference type="RefSeq" id="WP_166142743.1">
    <property type="nucleotide sequence ID" value="NZ_JAANYN010000001.1"/>
</dbReference>
<comment type="caution">
    <text evidence="4">The sequence shown here is derived from an EMBL/GenBank/DDBJ whole genome shotgun (WGS) entry which is preliminary data.</text>
</comment>
<dbReference type="Pfam" id="PF19081">
    <property type="entry name" value="Ig_7"/>
    <property type="match status" value="1"/>
</dbReference>
<dbReference type="PANTHER" id="PTHR32305">
    <property type="match status" value="1"/>
</dbReference>
<feature type="domain" description="DUF6443" evidence="3">
    <location>
        <begin position="205"/>
        <end position="339"/>
    </location>
</feature>
<evidence type="ECO:0000313" key="5">
    <source>
        <dbReference type="Proteomes" id="UP000649799"/>
    </source>
</evidence>
<proteinExistence type="predicted"/>
<protein>
    <submittedName>
        <fullName evidence="4">RHS repeat-associated core domain-containing protein</fullName>
    </submittedName>
</protein>
<dbReference type="NCBIfam" id="TIGR03696">
    <property type="entry name" value="Rhs_assc_core"/>
    <property type="match status" value="1"/>
</dbReference>
<dbReference type="InterPro" id="IPR022385">
    <property type="entry name" value="Rhs_assc_core"/>
</dbReference>
<evidence type="ECO:0000259" key="2">
    <source>
        <dbReference type="Pfam" id="PF19081"/>
    </source>
</evidence>
<feature type="signal peptide" evidence="1">
    <location>
        <begin position="1"/>
        <end position="18"/>
    </location>
</feature>
<dbReference type="EMBL" id="JAANYN010000001">
    <property type="protein sequence ID" value="NHE55654.1"/>
    <property type="molecule type" value="Genomic_DNA"/>
</dbReference>
<dbReference type="Gene3D" id="2.180.10.10">
    <property type="entry name" value="RHS repeat-associated core"/>
    <property type="match status" value="2"/>
</dbReference>
<organism evidence="4 5">
    <name type="scientific">Cyclobacterium plantarum</name>
    <dbReference type="NCBI Taxonomy" id="2716263"/>
    <lineage>
        <taxon>Bacteria</taxon>
        <taxon>Pseudomonadati</taxon>
        <taxon>Bacteroidota</taxon>
        <taxon>Cytophagia</taxon>
        <taxon>Cytophagales</taxon>
        <taxon>Cyclobacteriaceae</taxon>
        <taxon>Cyclobacterium</taxon>
    </lineage>
</organism>
<dbReference type="PANTHER" id="PTHR32305:SF15">
    <property type="entry name" value="PROTEIN RHSA-RELATED"/>
    <property type="match status" value="1"/>
</dbReference>
<feature type="chain" id="PRO_5046638993" evidence="1">
    <location>
        <begin position="19"/>
        <end position="1538"/>
    </location>
</feature>
<dbReference type="Proteomes" id="UP000649799">
    <property type="component" value="Unassembled WGS sequence"/>
</dbReference>
<dbReference type="InterPro" id="IPR045619">
    <property type="entry name" value="DUF6443"/>
</dbReference>
<sequence>MKILFPVLLSFSIGSLFAQVNITTVKISGPASVEIGEEAVFTVDFHTEGYRLNGPLNGSYNWMHSGGQPVHSDISGLRLTFEKAGDHEVFYGYSEFGSYFYDSKTITVKSRSICPQISPSAPEVTVIRKGRARLEANPAPEGFAYRWFDSDQTSQLSASRKFLTPLLTKSKTYYLAYQHKETGCITQKIPVRVKVLSENQNRFTTYQARKPIKSAAALLENLGESVYQTNTYYDGIGRTKQLVNVQANSKGQDIITPMVYDELGRQALEFLPFPHGGQETGLFRENAVDLQREFYQQAFGDSFSYQEIAFESSPLNRMAKKAAPGKDWKMGTGKELKFSRRSNTVQDEVKWFEVNEQGLPELRGEWPAGSLWVEITDNEDNLRTLTFMDEQGREILKKTQLTASNESGGHTGWLSTYYVFDDFGDLRVVIPPKAIEILHTKGWELSTDPTLANAQYFRYRYDGKKRMVEKKLPGKAVEYLLYDRLDRQVGFQDGELRKKGNWQYTLYDAFDRPVKTGLTADSRSRSELQQELDKQHQVIPVKNNRAAGSIKTDISSRFSGHETLLASESITLRPGFHFRATGNSSFSGSIAEVEKAESDIFPREEGEILTLSYYDSYENTPAGRYKQAPGYPPSPSSRTTGLLTVKKIKDLESGRYTTSTYFYDEKGREIQSLEEHPLGATIRRSSRYNFEGQVTETLSELIHPVNMTIRKMYYYNHAGLLSSISQQIDNGATVTLASYSYDELGRKSGVHFPAIPDAGQDFRYTIRGWLAEIGSSSPGLFSQSLSYQESGKRWDGNIMGSKWSGLDGTFRQYDYHYDKPGRLLQADYNVATSPGENNRYSLDQISYDANGNIKTLKRRGALTEKKYGLVDDLKYQYESSSSLGEYGNRLTRVKDGQSGIAHLSADFKPNHSPGKYKYDANGNQQTNQDKGLSVMTYNLLNLPEEFAFSNGDRLKFAYDASGSKRRQVAYRNGKQVKEMQYIGDFVFLDGRLDHLLHEEGRVVFESGKANYEFFLRDHLGNVRQVLRSPQTERVTATMEMANAKKEAEAFGQIAPSRQLGPEHNTTPGGTQVAWLNAGRGRLLGPSRRQEVGMGSLIMLSAQAKYEAPVKPSVRPEDFIKAGIREGLIADLGEIGISNSVPTGLGILQLVDLVIRDLQQKAAPEAYMMYALYDKQGKLYESGKELLSKKAANGHEKLEKELYISQEGYMEAFLVNETAENVWFDDFTVETTLSPVIQETHYDPWGLELAGLGYQREGVKENRYLYNGKELLYDHNLNLYDFGARQYDPVLGRWMTVDPMASERDWLSPYNYVQNNPLNRIDPDGMLDEYNYYVNTGEIEWVSDLGGDEFQFVNVVNSKAERLGRGSVSGSEVHVYRLRESVVLTSFDAQFDDKSYNRKNGYQYSLTDFQLRNEYRKTDNVFGSFIDKAEKEGKAQPISSRDDEMRFGYLTSRLRMMGSAIEMGLTLADPNPTGKPFIVGGSRYFSRTVGATGSQGVSALTNSNSGWKAFLKANTGKYSGTGWQKRAAADYYKSSFYKK</sequence>
<dbReference type="InterPro" id="IPR050708">
    <property type="entry name" value="T6SS_VgrG/RHS"/>
</dbReference>
<evidence type="ECO:0000259" key="3">
    <source>
        <dbReference type="Pfam" id="PF20041"/>
    </source>
</evidence>
<accession>A0ABX0H5Q0</accession>
<reference evidence="4 5" key="1">
    <citation type="submission" date="2020-03" db="EMBL/GenBank/DDBJ databases">
        <title>Cyclobacterium plantarum sp. nov., a marine bacterium isolated from a coastal-marine wetland.</title>
        <authorList>
            <person name="Sanchez-Porro C."/>
            <person name="Ventosa A."/>
            <person name="Amoozegar M."/>
        </authorList>
    </citation>
    <scope>NUCLEOTIDE SEQUENCE [LARGE SCALE GENOMIC DNA]</scope>
    <source>
        <strain evidence="4 5">GBPx2</strain>
    </source>
</reference>